<feature type="transmembrane region" description="Helical" evidence="7">
    <location>
        <begin position="415"/>
        <end position="434"/>
    </location>
</feature>
<evidence type="ECO:0000313" key="8">
    <source>
        <dbReference type="EMBL" id="KAJ4481213.1"/>
    </source>
</evidence>
<comment type="subcellular location">
    <subcellularLocation>
        <location evidence="1">Membrane</location>
        <topology evidence="1">Multi-pass membrane protein</topology>
    </subcellularLocation>
</comment>
<feature type="transmembrane region" description="Helical" evidence="7">
    <location>
        <begin position="160"/>
        <end position="178"/>
    </location>
</feature>
<dbReference type="EMBL" id="JAOTPV010000006">
    <property type="protein sequence ID" value="KAJ4481213.1"/>
    <property type="molecule type" value="Genomic_DNA"/>
</dbReference>
<accession>A0A9W9AFZ8</accession>
<feature type="transmembrane region" description="Helical" evidence="7">
    <location>
        <begin position="455"/>
        <end position="473"/>
    </location>
</feature>
<evidence type="ECO:0000256" key="3">
    <source>
        <dbReference type="ARBA" id="ARBA00022692"/>
    </source>
</evidence>
<organism evidence="8 9">
    <name type="scientific">Lentinula aciculospora</name>
    <dbReference type="NCBI Taxonomy" id="153920"/>
    <lineage>
        <taxon>Eukaryota</taxon>
        <taxon>Fungi</taxon>
        <taxon>Dikarya</taxon>
        <taxon>Basidiomycota</taxon>
        <taxon>Agaricomycotina</taxon>
        <taxon>Agaricomycetes</taxon>
        <taxon>Agaricomycetidae</taxon>
        <taxon>Agaricales</taxon>
        <taxon>Marasmiineae</taxon>
        <taxon>Omphalotaceae</taxon>
        <taxon>Lentinula</taxon>
    </lineage>
</organism>
<dbReference type="AlphaFoldDB" id="A0A9W9AFZ8"/>
<feature type="compositionally biased region" description="Polar residues" evidence="6">
    <location>
        <begin position="16"/>
        <end position="41"/>
    </location>
</feature>
<evidence type="ECO:0000256" key="5">
    <source>
        <dbReference type="ARBA" id="ARBA00023136"/>
    </source>
</evidence>
<reference evidence="8" key="1">
    <citation type="submission" date="2022-08" db="EMBL/GenBank/DDBJ databases">
        <title>A Global Phylogenomic Analysis of the Shiitake Genus Lentinula.</title>
        <authorList>
            <consortium name="DOE Joint Genome Institute"/>
            <person name="Sierra-Patev S."/>
            <person name="Min B."/>
            <person name="Naranjo-Ortiz M."/>
            <person name="Looney B."/>
            <person name="Konkel Z."/>
            <person name="Slot J.C."/>
            <person name="Sakamoto Y."/>
            <person name="Steenwyk J.L."/>
            <person name="Rokas A."/>
            <person name="Carro J."/>
            <person name="Camarero S."/>
            <person name="Ferreira P."/>
            <person name="Molpeceres G."/>
            <person name="Ruiz-Duenas F.J."/>
            <person name="Serrano A."/>
            <person name="Henrissat B."/>
            <person name="Drula E."/>
            <person name="Hughes K.W."/>
            <person name="Mata J.L."/>
            <person name="Ishikawa N.K."/>
            <person name="Vargas-Isla R."/>
            <person name="Ushijima S."/>
            <person name="Smith C.A."/>
            <person name="Ahrendt S."/>
            <person name="Andreopoulos W."/>
            <person name="He G."/>
            <person name="Labutti K."/>
            <person name="Lipzen A."/>
            <person name="Ng V."/>
            <person name="Riley R."/>
            <person name="Sandor L."/>
            <person name="Barry K."/>
            <person name="Martinez A.T."/>
            <person name="Xiao Y."/>
            <person name="Gibbons J.G."/>
            <person name="Terashima K."/>
            <person name="Grigoriev I.V."/>
            <person name="Hibbett D.S."/>
        </authorList>
    </citation>
    <scope>NUCLEOTIDE SEQUENCE</scope>
    <source>
        <strain evidence="8">JLM2183</strain>
    </source>
</reference>
<dbReference type="OrthoDB" id="2126698at2759"/>
<gene>
    <name evidence="8" type="ORF">J3R30DRAFT_3403443</name>
</gene>
<proteinExistence type="inferred from homology"/>
<feature type="transmembrane region" description="Helical" evidence="7">
    <location>
        <begin position="485"/>
        <end position="505"/>
    </location>
</feature>
<keyword evidence="3 7" id="KW-0812">Transmembrane</keyword>
<keyword evidence="9" id="KW-1185">Reference proteome</keyword>
<dbReference type="PANTHER" id="PTHR11206">
    <property type="entry name" value="MULTIDRUG RESISTANCE PROTEIN"/>
    <property type="match status" value="1"/>
</dbReference>
<feature type="transmembrane region" description="Helical" evidence="7">
    <location>
        <begin position="308"/>
        <end position="330"/>
    </location>
</feature>
<dbReference type="NCBIfam" id="TIGR00797">
    <property type="entry name" value="matE"/>
    <property type="match status" value="1"/>
</dbReference>
<evidence type="ECO:0000256" key="7">
    <source>
        <dbReference type="SAM" id="Phobius"/>
    </source>
</evidence>
<keyword evidence="5 7" id="KW-0472">Membrane</keyword>
<feature type="transmembrane region" description="Helical" evidence="7">
    <location>
        <begin position="384"/>
        <end position="403"/>
    </location>
</feature>
<dbReference type="CDD" id="cd13132">
    <property type="entry name" value="MATE_eukaryotic"/>
    <property type="match status" value="1"/>
</dbReference>
<feature type="transmembrane region" description="Helical" evidence="7">
    <location>
        <begin position="350"/>
        <end position="372"/>
    </location>
</feature>
<keyword evidence="4 7" id="KW-1133">Transmembrane helix</keyword>
<dbReference type="GO" id="GO:0015297">
    <property type="term" value="F:antiporter activity"/>
    <property type="evidence" value="ECO:0007669"/>
    <property type="project" value="InterPro"/>
</dbReference>
<name>A0A9W9AFZ8_9AGAR</name>
<dbReference type="GO" id="GO:0042910">
    <property type="term" value="F:xenobiotic transmembrane transporter activity"/>
    <property type="evidence" value="ECO:0007669"/>
    <property type="project" value="InterPro"/>
</dbReference>
<feature type="transmembrane region" description="Helical" evidence="7">
    <location>
        <begin position="198"/>
        <end position="215"/>
    </location>
</feature>
<dbReference type="GO" id="GO:1990961">
    <property type="term" value="P:xenobiotic detoxification by transmembrane export across the plasma membrane"/>
    <property type="evidence" value="ECO:0007669"/>
    <property type="project" value="InterPro"/>
</dbReference>
<feature type="transmembrane region" description="Helical" evidence="7">
    <location>
        <begin position="255"/>
        <end position="278"/>
    </location>
</feature>
<sequence>MPPSPTESDPLLAIASRSSSNQDAENLPSTTSSQAERSVQQSSHTRAEIKLFFSLLIDSIPGKPIILSYILQNSIQTISIIVTGRLGPHELSVAAFSLMLAFVTGESCFYYISAELSKYFPQSTGWCVALGGTTALDTLGSQAFTGSTRPTDLSIHLQRCVLLLWILLVPVGVLWFFMEPVLLALGQQEDLARDVQKFLRLLIIGAPGYIGFESMKKYLQCQGIMRASTIVLLVVFPMNVGLNIGLVHYTSLGLFGSPIALSMIYWLAFALLGVMTYVSPTHRRNGTWGGIQFHAILQWRSCMTFFRLAIPGILMVGTEWAAFEIVALAAGRLGSLPLAAQSVIMTLDQILNTLPFGIGVAASTRVGNLIGLRSAIGAKHAAHAAALLSVVVGAVVMITLMSTKNIVGFLMSDDVAVVQLVGVVMPLVASFQIADGLAGSCGGSLRGQGRQHLGAFFNFVAYYILALPLGIFLAFNSNYGLRGLWIGQVVGLTVVGISEYAAIWLGTDWDHEIEKGVRRNSEEAKRLAHIRGSANVDEV</sequence>
<dbReference type="GO" id="GO:0016020">
    <property type="term" value="C:membrane"/>
    <property type="evidence" value="ECO:0007669"/>
    <property type="project" value="UniProtKB-SubCell"/>
</dbReference>
<dbReference type="Pfam" id="PF01554">
    <property type="entry name" value="MatE"/>
    <property type="match status" value="2"/>
</dbReference>
<dbReference type="Proteomes" id="UP001150266">
    <property type="component" value="Unassembled WGS sequence"/>
</dbReference>
<feature type="region of interest" description="Disordered" evidence="6">
    <location>
        <begin position="1"/>
        <end position="41"/>
    </location>
</feature>
<evidence type="ECO:0000256" key="2">
    <source>
        <dbReference type="ARBA" id="ARBA00010199"/>
    </source>
</evidence>
<evidence type="ECO:0000256" key="6">
    <source>
        <dbReference type="SAM" id="MobiDB-lite"/>
    </source>
</evidence>
<dbReference type="InterPro" id="IPR002528">
    <property type="entry name" value="MATE_fam"/>
</dbReference>
<evidence type="ECO:0000313" key="9">
    <source>
        <dbReference type="Proteomes" id="UP001150266"/>
    </source>
</evidence>
<evidence type="ECO:0000256" key="1">
    <source>
        <dbReference type="ARBA" id="ARBA00004141"/>
    </source>
</evidence>
<evidence type="ECO:0000256" key="4">
    <source>
        <dbReference type="ARBA" id="ARBA00022989"/>
    </source>
</evidence>
<comment type="similarity">
    <text evidence="2">Belongs to the multi antimicrobial extrusion (MATE) (TC 2.A.66.1) family.</text>
</comment>
<feature type="transmembrane region" description="Helical" evidence="7">
    <location>
        <begin position="91"/>
        <end position="112"/>
    </location>
</feature>
<feature type="transmembrane region" description="Helical" evidence="7">
    <location>
        <begin position="227"/>
        <end position="249"/>
    </location>
</feature>
<comment type="caution">
    <text evidence="8">The sequence shown here is derived from an EMBL/GenBank/DDBJ whole genome shotgun (WGS) entry which is preliminary data.</text>
</comment>
<dbReference type="InterPro" id="IPR045069">
    <property type="entry name" value="MATE_euk"/>
</dbReference>
<protein>
    <submittedName>
        <fullName evidence="8">MOP flippase</fullName>
    </submittedName>
</protein>